<dbReference type="GO" id="GO:0016020">
    <property type="term" value="C:membrane"/>
    <property type="evidence" value="ECO:0007669"/>
    <property type="project" value="UniProtKB-SubCell"/>
</dbReference>
<keyword evidence="7" id="KW-1185">Reference proteome</keyword>
<evidence type="ECO:0000313" key="7">
    <source>
        <dbReference type="Proteomes" id="UP000786811"/>
    </source>
</evidence>
<evidence type="ECO:0000313" key="6">
    <source>
        <dbReference type="EMBL" id="CAG5088598.1"/>
    </source>
</evidence>
<dbReference type="Proteomes" id="UP000786811">
    <property type="component" value="Unassembled WGS sequence"/>
</dbReference>
<reference evidence="6" key="1">
    <citation type="submission" date="2021-04" db="EMBL/GenBank/DDBJ databases">
        <authorList>
            <person name="Chebbi M.A.C M."/>
        </authorList>
    </citation>
    <scope>NUCLEOTIDE SEQUENCE</scope>
</reference>
<evidence type="ECO:0000256" key="2">
    <source>
        <dbReference type="ARBA" id="ARBA00022692"/>
    </source>
</evidence>
<organism evidence="6 7">
    <name type="scientific">Cotesia congregata</name>
    <name type="common">Parasitoid wasp</name>
    <name type="synonym">Apanteles congregatus</name>
    <dbReference type="NCBI Taxonomy" id="51543"/>
    <lineage>
        <taxon>Eukaryota</taxon>
        <taxon>Metazoa</taxon>
        <taxon>Ecdysozoa</taxon>
        <taxon>Arthropoda</taxon>
        <taxon>Hexapoda</taxon>
        <taxon>Insecta</taxon>
        <taxon>Pterygota</taxon>
        <taxon>Neoptera</taxon>
        <taxon>Endopterygota</taxon>
        <taxon>Hymenoptera</taxon>
        <taxon>Apocrita</taxon>
        <taxon>Ichneumonoidea</taxon>
        <taxon>Braconidae</taxon>
        <taxon>Microgastrinae</taxon>
        <taxon>Cotesia</taxon>
    </lineage>
</organism>
<evidence type="ECO:0000256" key="5">
    <source>
        <dbReference type="SAM" id="Phobius"/>
    </source>
</evidence>
<keyword evidence="2 5" id="KW-0812">Transmembrane</keyword>
<feature type="transmembrane region" description="Helical" evidence="5">
    <location>
        <begin position="394"/>
        <end position="416"/>
    </location>
</feature>
<proteinExistence type="predicted"/>
<keyword evidence="4 5" id="KW-0472">Membrane</keyword>
<dbReference type="AlphaFoldDB" id="A0A8J2H9E1"/>
<dbReference type="InterPro" id="IPR036259">
    <property type="entry name" value="MFS_trans_sf"/>
</dbReference>
<feature type="non-terminal residue" evidence="6">
    <location>
        <position position="1"/>
    </location>
</feature>
<feature type="transmembrane region" description="Helical" evidence="5">
    <location>
        <begin position="276"/>
        <end position="292"/>
    </location>
</feature>
<feature type="transmembrane region" description="Helical" evidence="5">
    <location>
        <begin position="368"/>
        <end position="388"/>
    </location>
</feature>
<gene>
    <name evidence="6" type="ORF">HICCMSTLAB_LOCUS4906</name>
</gene>
<feature type="transmembrane region" description="Helical" evidence="5">
    <location>
        <begin position="240"/>
        <end position="264"/>
    </location>
</feature>
<dbReference type="EMBL" id="CAJNRD030001119">
    <property type="protein sequence ID" value="CAG5088598.1"/>
    <property type="molecule type" value="Genomic_DNA"/>
</dbReference>
<dbReference type="OrthoDB" id="8190074at2759"/>
<comment type="caution">
    <text evidence="6">The sequence shown here is derived from an EMBL/GenBank/DDBJ whole genome shotgun (WGS) entry which is preliminary data.</text>
</comment>
<dbReference type="InterPro" id="IPR049680">
    <property type="entry name" value="FLVCR1-2_SLC49-like"/>
</dbReference>
<dbReference type="SUPFAM" id="SSF103473">
    <property type="entry name" value="MFS general substrate transporter"/>
    <property type="match status" value="1"/>
</dbReference>
<sequence length="476" mass="52455">EKYRTYVVKTVACMERQRMKVASVDKMAAIFNGVDRSKKNFNKSNLSTPLKIAAILSTLATFIRCLSIQATVFTTTAHIAAIVNGFSGVIIGPATALVSAVWFPTGERTTATGISSAASQVGMAISYVLGPGLVGISHVNSTISLRSQKSANIYRMFPLPGMSFDFTGKNRSAIPAETSVYQTSLQIQIMSLMRIEFVVQCLVLIGILTWFPKQSQISNSNIQVSTLGLLESLIKLIKSMWFLCLSAALTQGMTGPWLAMITMAFGTITSEEADKLGFWTIVLSSILCLVVSRMTDIFQGHLKLAISGLLVISSVMFFWIILLDSKILPFNRYELYAAVVLGISTNWSTSALYLELASEISFPISEAIVGGFMIFMSNVVGMIFYLSYCIPGMGGRWSTCLVFASIFVSAIFIICVEEQYNRTKRENQVPSLLAIESRVSRVCKELYNIIHTTHNIRRSQPYMVGETVTLFRIEGE</sequence>
<comment type="subcellular location">
    <subcellularLocation>
        <location evidence="1">Membrane</location>
        <topology evidence="1">Multi-pass membrane protein</topology>
    </subcellularLocation>
</comment>
<evidence type="ECO:0000256" key="3">
    <source>
        <dbReference type="ARBA" id="ARBA00022989"/>
    </source>
</evidence>
<dbReference type="PANTHER" id="PTHR10924:SF27">
    <property type="entry name" value="SOLUTE CARRIER FAMILY 49 MEMBER 4"/>
    <property type="match status" value="1"/>
</dbReference>
<dbReference type="Gene3D" id="1.20.1250.20">
    <property type="entry name" value="MFS general substrate transporter like domains"/>
    <property type="match status" value="1"/>
</dbReference>
<dbReference type="PANTHER" id="PTHR10924">
    <property type="entry name" value="MAJOR FACILITATOR SUPERFAMILY PROTEIN-RELATED"/>
    <property type="match status" value="1"/>
</dbReference>
<feature type="transmembrane region" description="Helical" evidence="5">
    <location>
        <begin position="335"/>
        <end position="356"/>
    </location>
</feature>
<evidence type="ECO:0000256" key="1">
    <source>
        <dbReference type="ARBA" id="ARBA00004141"/>
    </source>
</evidence>
<name>A0A8J2H9E1_COTCN</name>
<protein>
    <submittedName>
        <fullName evidence="6">Similar to slc49a4: Solute carrier family 49 member 4 homolog (Xenopus laevis)</fullName>
    </submittedName>
</protein>
<accession>A0A8J2H9E1</accession>
<keyword evidence="3 5" id="KW-1133">Transmembrane helix</keyword>
<evidence type="ECO:0000256" key="4">
    <source>
        <dbReference type="ARBA" id="ARBA00023136"/>
    </source>
</evidence>
<feature type="transmembrane region" description="Helical" evidence="5">
    <location>
        <begin position="304"/>
        <end position="323"/>
    </location>
</feature>